<feature type="domain" description="ASPIC/UnbV" evidence="2">
    <location>
        <begin position="563"/>
        <end position="620"/>
    </location>
</feature>
<name>B1VRL8_STRGG</name>
<organism evidence="3 4">
    <name type="scientific">Streptomyces griseus subsp. griseus (strain JCM 4626 / CBS 651.72 / NBRC 13350 / KCC S-0626 / ISP 5235)</name>
    <dbReference type="NCBI Taxonomy" id="455632"/>
    <lineage>
        <taxon>Bacteria</taxon>
        <taxon>Bacillati</taxon>
        <taxon>Actinomycetota</taxon>
        <taxon>Actinomycetes</taxon>
        <taxon>Kitasatosporales</taxon>
        <taxon>Streptomycetaceae</taxon>
        <taxon>Streptomyces</taxon>
    </lineage>
</organism>
<dbReference type="Pfam" id="PF07593">
    <property type="entry name" value="UnbV_ASPIC"/>
    <property type="match status" value="1"/>
</dbReference>
<sequence length="643" mass="69719">MTHPISWLRKQAPGVIALALMVSTFYVVKPYESSAADKAELAEKFTFEPMAISMPGGYRKQSVRKVNKAYKHIEAWISSVGAGVAMNDIDGDGLPNDLCITDPQIDQAVVTPAPAPGRESASYAPFTLDMSPLPKSDIMAPIGCVPGDYNEDGAMDLLVYYWGRTPVIFQAKKEPGKDTTTMDPKCFEPVELVPGNGGGGEYDGPLWNSNAATVADFDGDGHNDIYIGNYFPDSPVLDDTVHGGVTMNDSLSHAQNGGGGHFFRWTPSGYEQVEGVLPKGIDQGWTLAVSATDLDGDQRPEMYLAHDFGTSALLYNRSTPGTFKFSEVKAKHTATTPKSKEIGRSSFKGMGIDFGDLDNDGLYDAFVSNITTSFGIQESNFAFIGTARDKADLRAKFRDGVAPYKDESAPLNLAWSGWGWDVKMGDFDNDGIQEITQAVGFVKGKRNRWAQLQELATANDALVKHPRFWPRVEEGDDLAGDQHMRFFVQEKDGEAYSDLSKQLGLAVPVPSRGIATGDADGDGRLDMVVARQWEDPVFYCNMSRKTGGHLNLSLTDAAGSPVIGAQVTVTLSDGSTRLGRVDGGSGHSGKRSQDVHIGLGQEAEGPMQTRLTWRDRTGQVRNKDLQLTPGRHALELGADVKEK</sequence>
<gene>
    <name evidence="3" type="primary">unbV</name>
    <name evidence="3" type="ordered locus">SGR_607</name>
</gene>
<dbReference type="EMBL" id="AP009493">
    <property type="protein sequence ID" value="BAG17436.1"/>
    <property type="molecule type" value="Genomic_DNA"/>
</dbReference>
<dbReference type="InterPro" id="IPR011519">
    <property type="entry name" value="UnbV_ASPIC"/>
</dbReference>
<dbReference type="InterPro" id="IPR027039">
    <property type="entry name" value="Crtac1"/>
</dbReference>
<dbReference type="Proteomes" id="UP000001685">
    <property type="component" value="Chromosome"/>
</dbReference>
<keyword evidence="1" id="KW-0732">Signal</keyword>
<proteinExistence type="predicted"/>
<dbReference type="PANTHER" id="PTHR16026">
    <property type="entry name" value="CARTILAGE ACIDIC PROTEIN 1"/>
    <property type="match status" value="1"/>
</dbReference>
<evidence type="ECO:0000256" key="1">
    <source>
        <dbReference type="ARBA" id="ARBA00022729"/>
    </source>
</evidence>
<dbReference type="Gene3D" id="2.130.10.130">
    <property type="entry name" value="Integrin alpha, N-terminal"/>
    <property type="match status" value="2"/>
</dbReference>
<dbReference type="eggNOG" id="COG4658">
    <property type="taxonomic scope" value="Bacteria"/>
</dbReference>
<dbReference type="PANTHER" id="PTHR16026:SF0">
    <property type="entry name" value="CARTILAGE ACIDIC PROTEIN 1"/>
    <property type="match status" value="1"/>
</dbReference>
<dbReference type="InterPro" id="IPR028994">
    <property type="entry name" value="Integrin_alpha_N"/>
</dbReference>
<dbReference type="Pfam" id="PF13517">
    <property type="entry name" value="FG-GAP_3"/>
    <property type="match status" value="1"/>
</dbReference>
<accession>B1VRL8</accession>
<dbReference type="InterPro" id="IPR013517">
    <property type="entry name" value="FG-GAP"/>
</dbReference>
<evidence type="ECO:0000313" key="3">
    <source>
        <dbReference type="EMBL" id="BAG17436.1"/>
    </source>
</evidence>
<dbReference type="KEGG" id="sgr:SGR_607"/>
<reference evidence="4" key="1">
    <citation type="journal article" date="2008" name="J. Bacteriol.">
        <title>Genome sequence of the streptomycin-producing microorganism Streptomyces griseus IFO 13350.</title>
        <authorList>
            <person name="Ohnishi Y."/>
            <person name="Ishikawa J."/>
            <person name="Hara H."/>
            <person name="Suzuki H."/>
            <person name="Ikenoya M."/>
            <person name="Ikeda H."/>
            <person name="Yamashita A."/>
            <person name="Hattori M."/>
            <person name="Horinouchi S."/>
        </authorList>
    </citation>
    <scope>NUCLEOTIDE SEQUENCE [LARGE SCALE GENOMIC DNA]</scope>
    <source>
        <strain evidence="4">JCM 4626 / NBRC 13350</strain>
    </source>
</reference>
<evidence type="ECO:0000313" key="4">
    <source>
        <dbReference type="Proteomes" id="UP000001685"/>
    </source>
</evidence>
<protein>
    <submittedName>
        <fullName evidence="3">Enediyne biosynthesis protein</fullName>
    </submittedName>
</protein>
<dbReference type="AlphaFoldDB" id="B1VRL8"/>
<evidence type="ECO:0000259" key="2">
    <source>
        <dbReference type="Pfam" id="PF07593"/>
    </source>
</evidence>
<dbReference type="HOGENOM" id="CLU_432058_0_0_11"/>
<dbReference type="RefSeq" id="WP_003964472.1">
    <property type="nucleotide sequence ID" value="NC_010572.1"/>
</dbReference>
<dbReference type="SUPFAM" id="SSF69318">
    <property type="entry name" value="Integrin alpha N-terminal domain"/>
    <property type="match status" value="1"/>
</dbReference>